<comment type="similarity">
    <text evidence="1">Belongs to the LEM family.</text>
</comment>
<keyword evidence="3" id="KW-0597">Phosphoprotein</keyword>
<dbReference type="InterPro" id="IPR011015">
    <property type="entry name" value="LEM/LEM-like_dom_sf"/>
</dbReference>
<dbReference type="InterPro" id="IPR051656">
    <property type="entry name" value="LEM_domain"/>
</dbReference>
<dbReference type="PANTHER" id="PTHR12019:SF22">
    <property type="entry name" value="LAMINA-ASSOCIATED POLYPEPTIDE 2, ISOFORMS BETA_GAMMA"/>
    <property type="match status" value="1"/>
</dbReference>
<dbReference type="PROSITE" id="PS50955">
    <property type="entry name" value="LEM_LIKE"/>
    <property type="match status" value="1"/>
</dbReference>
<dbReference type="PANTHER" id="PTHR12019">
    <property type="entry name" value="LAMINA-ASSOCIATED POLYPEPTIDE THYMOPOIETIN"/>
    <property type="match status" value="1"/>
</dbReference>
<dbReference type="Proteomes" id="UP000424527">
    <property type="component" value="Unassembled WGS sequence"/>
</dbReference>
<evidence type="ECO:0000256" key="1">
    <source>
        <dbReference type="ARBA" id="ARBA00007744"/>
    </source>
</evidence>
<feature type="domain" description="LEM-like" evidence="8">
    <location>
        <begin position="5"/>
        <end position="48"/>
    </location>
</feature>
<proteinExistence type="inferred from homology"/>
<evidence type="ECO:0000256" key="3">
    <source>
        <dbReference type="ARBA" id="ARBA00022553"/>
    </source>
</evidence>
<evidence type="ECO:0000259" key="7">
    <source>
        <dbReference type="PROSITE" id="PS50954"/>
    </source>
</evidence>
<evidence type="ECO:0000256" key="6">
    <source>
        <dbReference type="SAM" id="MobiDB-lite"/>
    </source>
</evidence>
<dbReference type="Gene3D" id="1.10.720.40">
    <property type="match status" value="2"/>
</dbReference>
<feature type="domain" description="LEM" evidence="7">
    <location>
        <begin position="76"/>
        <end position="120"/>
    </location>
</feature>
<protein>
    <submittedName>
        <fullName evidence="9">Lamina-associated polypeptide 2, isoform alpha Thymopoietin isoform alpha</fullName>
    </submittedName>
</protein>
<dbReference type="AlphaFoldDB" id="A0A6G0INV0"/>
<evidence type="ECO:0000256" key="4">
    <source>
        <dbReference type="ARBA" id="ARBA00022990"/>
    </source>
</evidence>
<feature type="compositionally biased region" description="Low complexity" evidence="6">
    <location>
        <begin position="155"/>
        <end position="166"/>
    </location>
</feature>
<comment type="caution">
    <text evidence="9">The sequence shown here is derived from an EMBL/GenBank/DDBJ whole genome shotgun (WGS) entry which is preliminary data.</text>
</comment>
<dbReference type="InterPro" id="IPR013146">
    <property type="entry name" value="LEM-like_dom"/>
</dbReference>
<dbReference type="GO" id="GO:0005635">
    <property type="term" value="C:nuclear envelope"/>
    <property type="evidence" value="ECO:0007669"/>
    <property type="project" value="UniProtKB-ARBA"/>
</dbReference>
<keyword evidence="2" id="KW-0488">Methylation</keyword>
<reference evidence="9 10" key="1">
    <citation type="submission" date="2019-07" db="EMBL/GenBank/DDBJ databases">
        <title>Chromosome genome assembly for large yellow croaker.</title>
        <authorList>
            <person name="Xiao S."/>
        </authorList>
    </citation>
    <scope>NUCLEOTIDE SEQUENCE [LARGE SCALE GENOMIC DNA]</scope>
    <source>
        <strain evidence="9">JMULYC20181020</strain>
        <tissue evidence="9">Muscle</tissue>
    </source>
</reference>
<dbReference type="FunFam" id="1.10.720.40:FF:000001">
    <property type="entry name" value="LEM domain containing 2, isoform CRA_a"/>
    <property type="match status" value="2"/>
</dbReference>
<dbReference type="SMART" id="SM01261">
    <property type="entry name" value="Thymopoietin"/>
    <property type="match status" value="1"/>
</dbReference>
<evidence type="ECO:0000313" key="9">
    <source>
        <dbReference type="EMBL" id="KAE8292961.1"/>
    </source>
</evidence>
<dbReference type="Pfam" id="PF08198">
    <property type="entry name" value="Thymopoietin"/>
    <property type="match status" value="1"/>
</dbReference>
<evidence type="ECO:0000256" key="5">
    <source>
        <dbReference type="ARBA" id="ARBA00023125"/>
    </source>
</evidence>
<evidence type="ECO:0000256" key="2">
    <source>
        <dbReference type="ARBA" id="ARBA00022481"/>
    </source>
</evidence>
<accession>A0A6G0INV0</accession>
<evidence type="ECO:0000259" key="8">
    <source>
        <dbReference type="PROSITE" id="PS50955"/>
    </source>
</evidence>
<sequence length="283" mass="30836">MPLFEEDPAHLSKSRLRSDLVAHNVALPPAQSRKEVYVGLHLKHIEQKNEADFSSDEEDQAQDVADKEEDRGNAEIPDPSCLTDDDLKAALLKHGVKAGPIVATTRALYEKKLRKLLQPDGDVGLVNGAEKDVLYSDSEEEEEGSEGAEEETVEQSEQATQESSQTGGFVYPQCFLLSSRLRAPASRNGEPRLKWNSGNALKSSDRIQTQCSQIPAGISRASTVDQRSGLGSGVPPGSSVVSNGHSSFSSQAFSITQMVEEESHFHIFLNPHSTSLHIISFLL</sequence>
<feature type="compositionally biased region" description="Acidic residues" evidence="6">
    <location>
        <begin position="137"/>
        <end position="154"/>
    </location>
</feature>
<evidence type="ECO:0000313" key="10">
    <source>
        <dbReference type="Proteomes" id="UP000424527"/>
    </source>
</evidence>
<name>A0A6G0INV0_LARCR</name>
<keyword evidence="10" id="KW-1185">Reference proteome</keyword>
<dbReference type="PROSITE" id="PS50954">
    <property type="entry name" value="LEM"/>
    <property type="match status" value="1"/>
</dbReference>
<dbReference type="InterPro" id="IPR003887">
    <property type="entry name" value="LEM_dom"/>
</dbReference>
<keyword evidence="4" id="KW-0007">Acetylation</keyword>
<dbReference type="SUPFAM" id="SSF63451">
    <property type="entry name" value="LEM domain"/>
    <property type="match status" value="2"/>
</dbReference>
<dbReference type="SMART" id="SM00540">
    <property type="entry name" value="LEM"/>
    <property type="match status" value="1"/>
</dbReference>
<dbReference type="GO" id="GO:0003677">
    <property type="term" value="F:DNA binding"/>
    <property type="evidence" value="ECO:0007669"/>
    <property type="project" value="UniProtKB-KW"/>
</dbReference>
<feature type="region of interest" description="Disordered" evidence="6">
    <location>
        <begin position="47"/>
        <end position="81"/>
    </location>
</feature>
<feature type="region of interest" description="Disordered" evidence="6">
    <location>
        <begin position="135"/>
        <end position="166"/>
    </location>
</feature>
<feature type="compositionally biased region" description="Basic and acidic residues" evidence="6">
    <location>
        <begin position="64"/>
        <end position="73"/>
    </location>
</feature>
<keyword evidence="5" id="KW-0238">DNA-binding</keyword>
<gene>
    <name evidence="9" type="ORF">D5F01_LYC08054</name>
</gene>
<organism evidence="9 10">
    <name type="scientific">Larimichthys crocea</name>
    <name type="common">Large yellow croaker</name>
    <name type="synonym">Pseudosciaena crocea</name>
    <dbReference type="NCBI Taxonomy" id="215358"/>
    <lineage>
        <taxon>Eukaryota</taxon>
        <taxon>Metazoa</taxon>
        <taxon>Chordata</taxon>
        <taxon>Craniata</taxon>
        <taxon>Vertebrata</taxon>
        <taxon>Euteleostomi</taxon>
        <taxon>Actinopterygii</taxon>
        <taxon>Neopterygii</taxon>
        <taxon>Teleostei</taxon>
        <taxon>Neoteleostei</taxon>
        <taxon>Acanthomorphata</taxon>
        <taxon>Eupercaria</taxon>
        <taxon>Sciaenidae</taxon>
        <taxon>Larimichthys</taxon>
    </lineage>
</organism>
<dbReference type="Pfam" id="PF03020">
    <property type="entry name" value="LEM"/>
    <property type="match status" value="1"/>
</dbReference>
<dbReference type="CDD" id="cd12940">
    <property type="entry name" value="LEM_LAP2_LEMD1"/>
    <property type="match status" value="1"/>
</dbReference>
<dbReference type="EMBL" id="REGW02000008">
    <property type="protein sequence ID" value="KAE8292961.1"/>
    <property type="molecule type" value="Genomic_DNA"/>
</dbReference>